<proteinExistence type="predicted"/>
<dbReference type="Ensembl" id="ENSCMIT00000002157.1">
    <property type="protein sequence ID" value="ENSCMIP00000002078.1"/>
    <property type="gene ID" value="ENSCMIG00000001266.1"/>
</dbReference>
<dbReference type="FunCoup" id="A0A4W3GFD7">
    <property type="interactions" value="32"/>
</dbReference>
<organism evidence="2 3">
    <name type="scientific">Callorhinchus milii</name>
    <name type="common">Ghost shark</name>
    <dbReference type="NCBI Taxonomy" id="7868"/>
    <lineage>
        <taxon>Eukaryota</taxon>
        <taxon>Metazoa</taxon>
        <taxon>Chordata</taxon>
        <taxon>Craniata</taxon>
        <taxon>Vertebrata</taxon>
        <taxon>Chondrichthyes</taxon>
        <taxon>Holocephali</taxon>
        <taxon>Chimaeriformes</taxon>
        <taxon>Callorhinchidae</taxon>
        <taxon>Callorhinchus</taxon>
    </lineage>
</organism>
<reference evidence="2" key="4">
    <citation type="submission" date="2025-08" db="UniProtKB">
        <authorList>
            <consortium name="Ensembl"/>
        </authorList>
    </citation>
    <scope>IDENTIFICATION</scope>
</reference>
<sequence>MFVSLLLTDPLQVVIRSSSQDCESRGGVCADSCLTTQRRIGLCSDVEGICCR</sequence>
<dbReference type="GeneTree" id="ENSGT00970000196891"/>
<dbReference type="SUPFAM" id="SSF57392">
    <property type="entry name" value="Defensin-like"/>
    <property type="match status" value="1"/>
</dbReference>
<evidence type="ECO:0000313" key="2">
    <source>
        <dbReference type="Ensembl" id="ENSCMIP00000002078.1"/>
    </source>
</evidence>
<reference evidence="3" key="2">
    <citation type="journal article" date="2007" name="PLoS Biol.">
        <title>Survey sequencing and comparative analysis of the elephant shark (Callorhinchus milii) genome.</title>
        <authorList>
            <person name="Venkatesh B."/>
            <person name="Kirkness E.F."/>
            <person name="Loh Y.H."/>
            <person name="Halpern A.L."/>
            <person name="Lee A.P."/>
            <person name="Johnson J."/>
            <person name="Dandona N."/>
            <person name="Viswanathan L.D."/>
            <person name="Tay A."/>
            <person name="Venter J.C."/>
            <person name="Strausberg R.L."/>
            <person name="Brenner S."/>
        </authorList>
    </citation>
    <scope>NUCLEOTIDE SEQUENCE [LARGE SCALE GENOMIC DNA]</scope>
</reference>
<accession>A0A4W3GFD7</accession>
<evidence type="ECO:0000313" key="3">
    <source>
        <dbReference type="Proteomes" id="UP000314986"/>
    </source>
</evidence>
<dbReference type="InParanoid" id="A0A4W3GFD7"/>
<dbReference type="GO" id="GO:0006952">
    <property type="term" value="P:defense response"/>
    <property type="evidence" value="ECO:0007669"/>
    <property type="project" value="InterPro"/>
</dbReference>
<dbReference type="GO" id="GO:0005576">
    <property type="term" value="C:extracellular region"/>
    <property type="evidence" value="ECO:0007669"/>
    <property type="project" value="InterPro"/>
</dbReference>
<name>A0A4W3GFD7_CALMI</name>
<keyword evidence="3" id="KW-1185">Reference proteome</keyword>
<protein>
    <recommendedName>
        <fullName evidence="1">Beta-defensin-like domain-containing protein</fullName>
    </recommendedName>
</protein>
<feature type="domain" description="Beta-defensin-like" evidence="1">
    <location>
        <begin position="19"/>
        <end position="52"/>
    </location>
</feature>
<dbReference type="Proteomes" id="UP000314986">
    <property type="component" value="Unassembled WGS sequence"/>
</dbReference>
<reference evidence="2" key="5">
    <citation type="submission" date="2025-09" db="UniProtKB">
        <authorList>
            <consortium name="Ensembl"/>
        </authorList>
    </citation>
    <scope>IDENTIFICATION</scope>
</reference>
<reference evidence="3" key="1">
    <citation type="journal article" date="2006" name="Science">
        <title>Ancient noncoding elements conserved in the human genome.</title>
        <authorList>
            <person name="Venkatesh B."/>
            <person name="Kirkness E.F."/>
            <person name="Loh Y.H."/>
            <person name="Halpern A.L."/>
            <person name="Lee A.P."/>
            <person name="Johnson J."/>
            <person name="Dandona N."/>
            <person name="Viswanathan L.D."/>
            <person name="Tay A."/>
            <person name="Venter J.C."/>
            <person name="Strausberg R.L."/>
            <person name="Brenner S."/>
        </authorList>
    </citation>
    <scope>NUCLEOTIDE SEQUENCE [LARGE SCALE GENOMIC DNA]</scope>
</reference>
<reference evidence="3" key="3">
    <citation type="journal article" date="2014" name="Nature">
        <title>Elephant shark genome provides unique insights into gnathostome evolution.</title>
        <authorList>
            <consortium name="International Elephant Shark Genome Sequencing Consortium"/>
            <person name="Venkatesh B."/>
            <person name="Lee A.P."/>
            <person name="Ravi V."/>
            <person name="Maurya A.K."/>
            <person name="Lian M.M."/>
            <person name="Swann J.B."/>
            <person name="Ohta Y."/>
            <person name="Flajnik M.F."/>
            <person name="Sutoh Y."/>
            <person name="Kasahara M."/>
            <person name="Hoon S."/>
            <person name="Gangu V."/>
            <person name="Roy S.W."/>
            <person name="Irimia M."/>
            <person name="Korzh V."/>
            <person name="Kondrychyn I."/>
            <person name="Lim Z.W."/>
            <person name="Tay B.H."/>
            <person name="Tohari S."/>
            <person name="Kong K.W."/>
            <person name="Ho S."/>
            <person name="Lorente-Galdos B."/>
            <person name="Quilez J."/>
            <person name="Marques-Bonet T."/>
            <person name="Raney B.J."/>
            <person name="Ingham P.W."/>
            <person name="Tay A."/>
            <person name="Hillier L.W."/>
            <person name="Minx P."/>
            <person name="Boehm T."/>
            <person name="Wilson R.K."/>
            <person name="Brenner S."/>
            <person name="Warren W.C."/>
        </authorList>
    </citation>
    <scope>NUCLEOTIDE SEQUENCE [LARGE SCALE GENOMIC DNA]</scope>
</reference>
<dbReference type="Pfam" id="PF00711">
    <property type="entry name" value="Defensin_beta"/>
    <property type="match status" value="1"/>
</dbReference>
<dbReference type="InterPro" id="IPR001855">
    <property type="entry name" value="Defensin_beta-like"/>
</dbReference>
<dbReference type="AlphaFoldDB" id="A0A4W3GFD7"/>
<evidence type="ECO:0000259" key="1">
    <source>
        <dbReference type="Pfam" id="PF00711"/>
    </source>
</evidence>